<dbReference type="Gene3D" id="1.10.10.10">
    <property type="entry name" value="Winged helix-like DNA-binding domain superfamily/Winged helix DNA-binding domain"/>
    <property type="match status" value="1"/>
</dbReference>
<comment type="caution">
    <text evidence="4">The sequence shown here is derived from an EMBL/GenBank/DDBJ whole genome shotgun (WGS) entry which is preliminary data.</text>
</comment>
<dbReference type="RefSeq" id="WP_054875005.1">
    <property type="nucleotide sequence ID" value="NZ_LKET01000030.1"/>
</dbReference>
<dbReference type="InterPro" id="IPR026881">
    <property type="entry name" value="WYL_dom"/>
</dbReference>
<evidence type="ECO:0000313" key="5">
    <source>
        <dbReference type="Proteomes" id="UP000050326"/>
    </source>
</evidence>
<feature type="domain" description="Helix-turn-helix type 11" evidence="1">
    <location>
        <begin position="7"/>
        <end position="61"/>
    </location>
</feature>
<dbReference type="Pfam" id="PF13280">
    <property type="entry name" value="WYL"/>
    <property type="match status" value="1"/>
</dbReference>
<dbReference type="InterPro" id="IPR036388">
    <property type="entry name" value="WH-like_DNA-bd_sf"/>
</dbReference>
<dbReference type="Pfam" id="PF08279">
    <property type="entry name" value="HTH_11"/>
    <property type="match status" value="1"/>
</dbReference>
<sequence length="312" mass="36307">MSKTTKLFDLLLYVNTKRSFTANEIAREFDISVRTAHRYLLELEEMGVPLYTEPGRNGGYRILSSRVLPPIIFNEDEALAIFFSFQSLKYFKSLPFEVDIESVSRKLLVRLPDDVKKHVGNLESTLLFWNHKRDTDTPLLKTAIQKAAQKKIIDIKYKSKREVTSRTIAPIGVYANHGVWYMPAHDWQSREMRMFRVDRVLEISDSEKEYSHPDTTLYDILHSYEVKEPVHLYVKLSDQGMLSCKDNPYFETSICSNTDGAGGFINQTIDRSDFDYASRFFMGLGVEAEVIQPLEMRENIRRMAQDIQEQYK</sequence>
<dbReference type="SUPFAM" id="SSF46785">
    <property type="entry name" value="Winged helix' DNA-binding domain"/>
    <property type="match status" value="1"/>
</dbReference>
<feature type="domain" description="WYL" evidence="2">
    <location>
        <begin position="145"/>
        <end position="203"/>
    </location>
</feature>
<dbReference type="InterPro" id="IPR057727">
    <property type="entry name" value="WCX_dom"/>
</dbReference>
<dbReference type="Proteomes" id="UP000050326">
    <property type="component" value="Unassembled WGS sequence"/>
</dbReference>
<dbReference type="PANTHER" id="PTHR34580:SF9">
    <property type="entry name" value="SLL5097 PROTEIN"/>
    <property type="match status" value="1"/>
</dbReference>
<gene>
    <name evidence="4" type="ORF">OXPF_19510</name>
</gene>
<dbReference type="PIRSF" id="PIRSF016838">
    <property type="entry name" value="PafC"/>
    <property type="match status" value="1"/>
</dbReference>
<dbReference type="EMBL" id="LKET01000030">
    <property type="protein sequence ID" value="KPU44457.1"/>
    <property type="molecule type" value="Genomic_DNA"/>
</dbReference>
<dbReference type="InterPro" id="IPR051534">
    <property type="entry name" value="CBASS_pafABC_assoc_protein"/>
</dbReference>
<dbReference type="OrthoDB" id="9815009at2"/>
<dbReference type="InterPro" id="IPR036390">
    <property type="entry name" value="WH_DNA-bd_sf"/>
</dbReference>
<keyword evidence="5" id="KW-1185">Reference proteome</keyword>
<protein>
    <submittedName>
        <fullName evidence="4">HTH domain protein</fullName>
    </submittedName>
</protein>
<evidence type="ECO:0000259" key="1">
    <source>
        <dbReference type="Pfam" id="PF08279"/>
    </source>
</evidence>
<dbReference type="PANTHER" id="PTHR34580">
    <property type="match status" value="1"/>
</dbReference>
<accession>A0A0P8X0Z1</accession>
<dbReference type="STRING" id="36849.OXPF_19510"/>
<dbReference type="AlphaFoldDB" id="A0A0P8X0Z1"/>
<reference evidence="4 5" key="1">
    <citation type="submission" date="2015-09" db="EMBL/GenBank/DDBJ databases">
        <title>Genome sequence of Oxobacter pfennigii DSM 3222.</title>
        <authorList>
            <person name="Poehlein A."/>
            <person name="Bengelsdorf F.R."/>
            <person name="Schiel-Bengelsdorf B."/>
            <person name="Duerre P."/>
            <person name="Daniel R."/>
        </authorList>
    </citation>
    <scope>NUCLEOTIDE SEQUENCE [LARGE SCALE GENOMIC DNA]</scope>
    <source>
        <strain evidence="4 5">DSM 3222</strain>
    </source>
</reference>
<dbReference type="InterPro" id="IPR013196">
    <property type="entry name" value="HTH_11"/>
</dbReference>
<dbReference type="PROSITE" id="PS52050">
    <property type="entry name" value="WYL"/>
    <property type="match status" value="1"/>
</dbReference>
<proteinExistence type="predicted"/>
<name>A0A0P8X0Z1_9CLOT</name>
<feature type="domain" description="WCX" evidence="3">
    <location>
        <begin position="229"/>
        <end position="307"/>
    </location>
</feature>
<dbReference type="Pfam" id="PF25583">
    <property type="entry name" value="WCX"/>
    <property type="match status" value="1"/>
</dbReference>
<organism evidence="4 5">
    <name type="scientific">Oxobacter pfennigii</name>
    <dbReference type="NCBI Taxonomy" id="36849"/>
    <lineage>
        <taxon>Bacteria</taxon>
        <taxon>Bacillati</taxon>
        <taxon>Bacillota</taxon>
        <taxon>Clostridia</taxon>
        <taxon>Eubacteriales</taxon>
        <taxon>Clostridiaceae</taxon>
        <taxon>Oxobacter</taxon>
    </lineage>
</organism>
<evidence type="ECO:0000313" key="4">
    <source>
        <dbReference type="EMBL" id="KPU44457.1"/>
    </source>
</evidence>
<evidence type="ECO:0000259" key="3">
    <source>
        <dbReference type="Pfam" id="PF25583"/>
    </source>
</evidence>
<evidence type="ECO:0000259" key="2">
    <source>
        <dbReference type="Pfam" id="PF13280"/>
    </source>
</evidence>
<dbReference type="InterPro" id="IPR028349">
    <property type="entry name" value="PafC-like"/>
</dbReference>